<dbReference type="InterPro" id="IPR053158">
    <property type="entry name" value="CapK_Type1_Caps_Biosynth"/>
</dbReference>
<reference evidence="1 2" key="1">
    <citation type="submission" date="2011-08" db="EMBL/GenBank/DDBJ databases">
        <title>The complete genome of Methanofollis liminatans DSM 4140.</title>
        <authorList>
            <consortium name="US DOE Joint Genome Institute (JGI-PGF)"/>
            <person name="Lucas S."/>
            <person name="Han J."/>
            <person name="Lapidus A."/>
            <person name="Bruce D."/>
            <person name="Goodwin L."/>
            <person name="Pitluck S."/>
            <person name="Peters L."/>
            <person name="Kyrpides N."/>
            <person name="Mavromatis K."/>
            <person name="Ivanova N."/>
            <person name="Mikhailova N."/>
            <person name="Lu M."/>
            <person name="Detter J.C."/>
            <person name="Tapia R."/>
            <person name="Han C."/>
            <person name="Land M."/>
            <person name="Hauser L."/>
            <person name="Markowitz V."/>
            <person name="Cheng J.-F."/>
            <person name="Hugenholtz P."/>
            <person name="Woyke T."/>
            <person name="Wu D."/>
            <person name="Spring S."/>
            <person name="Schuler E."/>
            <person name="Brambilla E."/>
            <person name="Klenk H.-P."/>
            <person name="Eisen J.A."/>
        </authorList>
    </citation>
    <scope>NUCLEOTIDE SEQUENCE [LARGE SCALE GENOMIC DNA]</scope>
    <source>
        <strain evidence="1 2">DSM 4140</strain>
    </source>
</reference>
<dbReference type="AlphaFoldDB" id="J1L289"/>
<accession>J1L289</accession>
<dbReference type="STRING" id="28892.Metli_0826"/>
<gene>
    <name evidence="1" type="ORF">Metli_0826</name>
</gene>
<dbReference type="SUPFAM" id="SSF56801">
    <property type="entry name" value="Acetyl-CoA synthetase-like"/>
    <property type="match status" value="1"/>
</dbReference>
<dbReference type="HOGENOM" id="CLU_035301_5_2_2"/>
<dbReference type="InterPro" id="IPR042099">
    <property type="entry name" value="ANL_N_sf"/>
</dbReference>
<evidence type="ECO:0000313" key="2">
    <source>
        <dbReference type="Proteomes" id="UP000005095"/>
    </source>
</evidence>
<name>J1L289_9EURY</name>
<dbReference type="EMBL" id="CM001555">
    <property type="protein sequence ID" value="EJG06785.1"/>
    <property type="molecule type" value="Genomic_DNA"/>
</dbReference>
<organism evidence="1 2">
    <name type="scientific">Methanofollis liminatans DSM 4140</name>
    <dbReference type="NCBI Taxonomy" id="28892"/>
    <lineage>
        <taxon>Archaea</taxon>
        <taxon>Methanobacteriati</taxon>
        <taxon>Methanobacteriota</taxon>
        <taxon>Stenosarchaea group</taxon>
        <taxon>Methanomicrobia</taxon>
        <taxon>Methanomicrobiales</taxon>
        <taxon>Methanomicrobiaceae</taxon>
        <taxon>Methanofollis</taxon>
    </lineage>
</organism>
<evidence type="ECO:0000313" key="1">
    <source>
        <dbReference type="EMBL" id="EJG06785.1"/>
    </source>
</evidence>
<sequence length="449" mass="52356">MIIGSINKYIQEIFLEGKKNRIKKEYGAISNIFEIGEQNTFIEQRLKNLLLHAYEHTRYYHTIFNQIDLIQDGNVDSSRISDIPILTKDIIRENYNDLLSDDYQTRKWYYNSSGGSTGEPLRLVQDHVYLKWGNATNYYYYKHILDIDEPNVKKILLWGSERDIFKGSIGFKAKTINQLSNTKFLNSFRMTEQDIERYIHTINSFKPEIIRGYAGSLYTLCRYAEKKKLSLYAPKIIVSAAETLSDNMRSTIESNFGTRVYNFYGSREVSNIAGECKEGLMHLFMFWNYLELLDSQNRPVSCGEEGKVVITNLFNYSMPLIRYEIGDTAILGPDVCFCGNLLPTLKKIVGRVTDHFVLKDGTTIHGEYFTHLFYLKDWIEMFQVIQEDYKTIRILIVISSERNQKDQKDIESKIKLVMGSECKVIWDIVDDIPKTSSGKYLYTKSLVWR</sequence>
<dbReference type="PANTHER" id="PTHR36932">
    <property type="entry name" value="CAPSULAR POLYSACCHARIDE BIOSYNTHESIS PROTEIN"/>
    <property type="match status" value="1"/>
</dbReference>
<protein>
    <submittedName>
        <fullName evidence="1">CapK related-protein</fullName>
    </submittedName>
</protein>
<dbReference type="Proteomes" id="UP000005095">
    <property type="component" value="Chromosome"/>
</dbReference>
<dbReference type="Gene3D" id="3.40.50.12780">
    <property type="entry name" value="N-terminal domain of ligase-like"/>
    <property type="match status" value="1"/>
</dbReference>
<keyword evidence="2" id="KW-1185">Reference proteome</keyword>
<proteinExistence type="predicted"/>
<dbReference type="PANTHER" id="PTHR36932:SF1">
    <property type="entry name" value="CAPSULAR POLYSACCHARIDE BIOSYNTHESIS PROTEIN"/>
    <property type="match status" value="1"/>
</dbReference>